<keyword evidence="1" id="KW-0732">Signal</keyword>
<evidence type="ECO:0000256" key="1">
    <source>
        <dbReference type="SAM" id="SignalP"/>
    </source>
</evidence>
<feature type="chain" id="PRO_5017311776" evidence="1">
    <location>
        <begin position="35"/>
        <end position="243"/>
    </location>
</feature>
<evidence type="ECO:0000259" key="2">
    <source>
        <dbReference type="Pfam" id="PF10988"/>
    </source>
</evidence>
<protein>
    <submittedName>
        <fullName evidence="3">DUF2807 domain-containing protein</fullName>
    </submittedName>
</protein>
<organism evidence="3 4">
    <name type="scientific">Henriciella barbarensis</name>
    <dbReference type="NCBI Taxonomy" id="86342"/>
    <lineage>
        <taxon>Bacteria</taxon>
        <taxon>Pseudomonadati</taxon>
        <taxon>Pseudomonadota</taxon>
        <taxon>Alphaproteobacteria</taxon>
        <taxon>Hyphomonadales</taxon>
        <taxon>Hyphomonadaceae</taxon>
        <taxon>Henriciella</taxon>
    </lineage>
</organism>
<dbReference type="Gene3D" id="2.160.20.120">
    <property type="match status" value="1"/>
</dbReference>
<dbReference type="InterPro" id="IPR021255">
    <property type="entry name" value="DUF2807"/>
</dbReference>
<name>A0A399R146_9PROT</name>
<comment type="caution">
    <text evidence="3">The sequence shown here is derived from an EMBL/GenBank/DDBJ whole genome shotgun (WGS) entry which is preliminary data.</text>
</comment>
<dbReference type="Proteomes" id="UP000265431">
    <property type="component" value="Unassembled WGS sequence"/>
</dbReference>
<dbReference type="Pfam" id="PF10988">
    <property type="entry name" value="DUF2807"/>
    <property type="match status" value="1"/>
</dbReference>
<reference evidence="3 4" key="1">
    <citation type="submission" date="2018-08" db="EMBL/GenBank/DDBJ databases">
        <title>Henriciella mobilis sp. nov., isolated from seawater.</title>
        <authorList>
            <person name="Cheng H."/>
            <person name="Wu Y.-H."/>
            <person name="Xu X.-W."/>
            <person name="Guo L.-L."/>
        </authorList>
    </citation>
    <scope>NUCLEOTIDE SEQUENCE [LARGE SCALE GENOMIC DNA]</scope>
    <source>
        <strain evidence="3 4">CCUG66934</strain>
    </source>
</reference>
<evidence type="ECO:0000313" key="3">
    <source>
        <dbReference type="EMBL" id="RIJ23607.1"/>
    </source>
</evidence>
<proteinExistence type="predicted"/>
<accession>A0A399R146</accession>
<sequence length="243" mass="24618">MPFNTEARQEHLMTRRIALTAFAFSAATALPALAETRTYDVGNFEGIDVSSGIEVLYEIGTTKSVIVENKDGDFSDIIVESKGGDLVLKRPRKMGWGRRRAPYTVTVGASSLNSIEASSGSSVSGDGLSGPRASVEVSSGADVEISGIDAETVIAEASSGASMEIAGTCTTIDADASSGANLDAGDLICERLVADVSSGASIDAHASQSVRADASSGGSVKAFGGAGDVSVEKSSGGSVRVVS</sequence>
<feature type="domain" description="Putative auto-transporter adhesin head GIN" evidence="2">
    <location>
        <begin position="43"/>
        <end position="225"/>
    </location>
</feature>
<dbReference type="EMBL" id="QWGB01000005">
    <property type="protein sequence ID" value="RIJ23607.1"/>
    <property type="molecule type" value="Genomic_DNA"/>
</dbReference>
<feature type="signal peptide" evidence="1">
    <location>
        <begin position="1"/>
        <end position="34"/>
    </location>
</feature>
<dbReference type="AlphaFoldDB" id="A0A399R146"/>
<keyword evidence="4" id="KW-1185">Reference proteome</keyword>
<evidence type="ECO:0000313" key="4">
    <source>
        <dbReference type="Proteomes" id="UP000265431"/>
    </source>
</evidence>
<gene>
    <name evidence="3" type="ORF">D1224_04910</name>
</gene>